<evidence type="ECO:0000256" key="14">
    <source>
        <dbReference type="ARBA" id="ARBA00043078"/>
    </source>
</evidence>
<keyword evidence="10" id="KW-0961">Cell wall biogenesis/degradation</keyword>
<dbReference type="PANTHER" id="PTHR16631:SF17">
    <property type="entry name" value="GLUCAN ENDO-1,3-BETA-GLUCOSIDASE BTGC"/>
    <property type="match status" value="1"/>
</dbReference>
<dbReference type="InterPro" id="IPR050732">
    <property type="entry name" value="Beta-glucan_modifiers"/>
</dbReference>
<evidence type="ECO:0000256" key="7">
    <source>
        <dbReference type="ARBA" id="ARBA00023136"/>
    </source>
</evidence>
<keyword evidence="11" id="KW-0624">Polysaccharide degradation</keyword>
<dbReference type="GO" id="GO:0009986">
    <property type="term" value="C:cell surface"/>
    <property type="evidence" value="ECO:0007669"/>
    <property type="project" value="TreeGrafter"/>
</dbReference>
<comment type="function">
    <text evidence="12">Glucanases play a role in cell expansion during growth, in cell-cell fusion during mating, and in spore release during sporulation. This enzyme may be involved in beta-glucan degradation. Active on laminarin and lichenan.</text>
</comment>
<evidence type="ECO:0000256" key="4">
    <source>
        <dbReference type="ARBA" id="ARBA00012780"/>
    </source>
</evidence>
<keyword evidence="5" id="KW-1003">Cell membrane</keyword>
<dbReference type="GO" id="GO:0071555">
    <property type="term" value="P:cell wall organization"/>
    <property type="evidence" value="ECO:0007669"/>
    <property type="project" value="UniProtKB-KW"/>
</dbReference>
<evidence type="ECO:0000256" key="12">
    <source>
        <dbReference type="ARBA" id="ARBA00037649"/>
    </source>
</evidence>
<dbReference type="GO" id="GO:0009277">
    <property type="term" value="C:fungal-type cell wall"/>
    <property type="evidence" value="ECO:0007669"/>
    <property type="project" value="TreeGrafter"/>
</dbReference>
<dbReference type="EC" id="3.2.1.39" evidence="4"/>
<comment type="similarity">
    <text evidence="3">Belongs to the glycosyl hydrolase 17 family.</text>
</comment>
<evidence type="ECO:0000256" key="13">
    <source>
        <dbReference type="ARBA" id="ARBA00042373"/>
    </source>
</evidence>
<evidence type="ECO:0000256" key="3">
    <source>
        <dbReference type="ARBA" id="ARBA00008773"/>
    </source>
</evidence>
<proteinExistence type="inferred from homology"/>
<evidence type="ECO:0000313" key="16">
    <source>
        <dbReference type="EMBL" id="KIY69725.1"/>
    </source>
</evidence>
<comment type="catalytic activity">
    <reaction evidence="1">
        <text>Hydrolysis of (1-&gt;3)-beta-D-glucosidic linkages in (1-&gt;3)-beta-D-glucans.</text>
        <dbReference type="EC" id="3.2.1.39"/>
    </reaction>
</comment>
<evidence type="ECO:0000256" key="9">
    <source>
        <dbReference type="ARBA" id="ARBA00023277"/>
    </source>
</evidence>
<evidence type="ECO:0000256" key="15">
    <source>
        <dbReference type="SAM" id="Phobius"/>
    </source>
</evidence>
<dbReference type="GO" id="GO:0042973">
    <property type="term" value="F:glucan endo-1,3-beta-D-glucosidase activity"/>
    <property type="evidence" value="ECO:0007669"/>
    <property type="project" value="UniProtKB-EC"/>
</dbReference>
<dbReference type="Gene3D" id="3.20.20.80">
    <property type="entry name" value="Glycosidases"/>
    <property type="match status" value="2"/>
</dbReference>
<organism evidence="16 17">
    <name type="scientific">Cylindrobasidium torrendii FP15055 ss-10</name>
    <dbReference type="NCBI Taxonomy" id="1314674"/>
    <lineage>
        <taxon>Eukaryota</taxon>
        <taxon>Fungi</taxon>
        <taxon>Dikarya</taxon>
        <taxon>Basidiomycota</taxon>
        <taxon>Agaricomycotina</taxon>
        <taxon>Agaricomycetes</taxon>
        <taxon>Agaricomycetidae</taxon>
        <taxon>Agaricales</taxon>
        <taxon>Marasmiineae</taxon>
        <taxon>Physalacriaceae</taxon>
        <taxon>Cylindrobasidium</taxon>
    </lineage>
</organism>
<evidence type="ECO:0000313" key="17">
    <source>
        <dbReference type="Proteomes" id="UP000054007"/>
    </source>
</evidence>
<dbReference type="Proteomes" id="UP000054007">
    <property type="component" value="Unassembled WGS sequence"/>
</dbReference>
<reference evidence="16 17" key="1">
    <citation type="journal article" date="2015" name="Fungal Genet. Biol.">
        <title>Evolution of novel wood decay mechanisms in Agaricales revealed by the genome sequences of Fistulina hepatica and Cylindrobasidium torrendii.</title>
        <authorList>
            <person name="Floudas D."/>
            <person name="Held B.W."/>
            <person name="Riley R."/>
            <person name="Nagy L.G."/>
            <person name="Koehler G."/>
            <person name="Ransdell A.S."/>
            <person name="Younus H."/>
            <person name="Chow J."/>
            <person name="Chiniquy J."/>
            <person name="Lipzen A."/>
            <person name="Tritt A."/>
            <person name="Sun H."/>
            <person name="Haridas S."/>
            <person name="LaButti K."/>
            <person name="Ohm R.A."/>
            <person name="Kues U."/>
            <person name="Blanchette R.A."/>
            <person name="Grigoriev I.V."/>
            <person name="Minto R.E."/>
            <person name="Hibbett D.S."/>
        </authorList>
    </citation>
    <scope>NUCLEOTIDE SEQUENCE [LARGE SCALE GENOMIC DNA]</scope>
    <source>
        <strain evidence="16 17">FP15055 ss-10</strain>
    </source>
</reference>
<keyword evidence="9" id="KW-0119">Carbohydrate metabolism</keyword>
<feature type="transmembrane region" description="Helical" evidence="15">
    <location>
        <begin position="33"/>
        <end position="56"/>
    </location>
</feature>
<gene>
    <name evidence="16" type="ORF">CYLTODRAFT_372143</name>
</gene>
<dbReference type="InterPro" id="IPR017853">
    <property type="entry name" value="GH"/>
</dbReference>
<keyword evidence="15" id="KW-1133">Transmembrane helix</keyword>
<sequence>MSFNPHYETVNQSQSAMLHNVEKSRAQRQRSKYIVIGSVVGILALIAIGVGVGVGVSKHNSSSSSSSTTSGDPSSFAKNPNLHKSLYGIAYTPDGSIMPDCGAELDQVIKDVQLMSQLTTRVRLYGSDCNQSAIVLEAIKQTKVDLQVYLGNYPTVDDDSVFTRQNDAIKQALQTYGSDHVAGITVGNEVILNAVTASSETDPNGSAGNAAGAKLVEYIADTRSMLKELNMDIPVGNSDAGSFFNDKVLEAVDYGLSNVHPWFAKTSIDDAAAWTWNFFQETNVEPASKLSNAPKMYIAETGWPTASVDTATKTNGASDASVANLQIFLDTFVCQANNNGTGYFFFEFKDEKWKEDKYGGVEGSWGLTNGQRELKDITIPNC</sequence>
<comment type="subcellular location">
    <subcellularLocation>
        <location evidence="2">Cell membrane</location>
        <topology evidence="2">Single-pass type II membrane protein</topology>
    </subcellularLocation>
</comment>
<name>A0A0D7BHS6_9AGAR</name>
<keyword evidence="17" id="KW-1185">Reference proteome</keyword>
<evidence type="ECO:0000256" key="8">
    <source>
        <dbReference type="ARBA" id="ARBA00023180"/>
    </source>
</evidence>
<dbReference type="GO" id="GO:0005886">
    <property type="term" value="C:plasma membrane"/>
    <property type="evidence" value="ECO:0007669"/>
    <property type="project" value="UniProtKB-SubCell"/>
</dbReference>
<dbReference type="SUPFAM" id="SSF51445">
    <property type="entry name" value="(Trans)glycosidases"/>
    <property type="match status" value="1"/>
</dbReference>
<evidence type="ECO:0000256" key="5">
    <source>
        <dbReference type="ARBA" id="ARBA00022475"/>
    </source>
</evidence>
<dbReference type="OrthoDB" id="68336at2759"/>
<keyword evidence="7 15" id="KW-0472">Membrane</keyword>
<dbReference type="PANTHER" id="PTHR16631">
    <property type="entry name" value="GLUCAN 1,3-BETA-GLUCOSIDASE"/>
    <property type="match status" value="1"/>
</dbReference>
<dbReference type="AlphaFoldDB" id="A0A0D7BHS6"/>
<keyword evidence="8" id="KW-0325">Glycoprotein</keyword>
<evidence type="ECO:0000256" key="1">
    <source>
        <dbReference type="ARBA" id="ARBA00000382"/>
    </source>
</evidence>
<accession>A0A0D7BHS6</accession>
<dbReference type="GO" id="GO:0005576">
    <property type="term" value="C:extracellular region"/>
    <property type="evidence" value="ECO:0007669"/>
    <property type="project" value="TreeGrafter"/>
</dbReference>
<evidence type="ECO:0000256" key="11">
    <source>
        <dbReference type="ARBA" id="ARBA00023326"/>
    </source>
</evidence>
<keyword evidence="15" id="KW-0812">Transmembrane</keyword>
<evidence type="ECO:0000256" key="6">
    <source>
        <dbReference type="ARBA" id="ARBA00022801"/>
    </source>
</evidence>
<evidence type="ECO:0000256" key="2">
    <source>
        <dbReference type="ARBA" id="ARBA00004401"/>
    </source>
</evidence>
<keyword evidence="6 16" id="KW-0378">Hydrolase</keyword>
<evidence type="ECO:0000256" key="10">
    <source>
        <dbReference type="ARBA" id="ARBA00023316"/>
    </source>
</evidence>
<dbReference type="EMBL" id="KN880479">
    <property type="protein sequence ID" value="KIY69725.1"/>
    <property type="molecule type" value="Genomic_DNA"/>
</dbReference>
<dbReference type="STRING" id="1314674.A0A0D7BHS6"/>
<dbReference type="GO" id="GO:0000272">
    <property type="term" value="P:polysaccharide catabolic process"/>
    <property type="evidence" value="ECO:0007669"/>
    <property type="project" value="UniProtKB-KW"/>
</dbReference>
<protein>
    <recommendedName>
        <fullName evidence="4">glucan endo-1,3-beta-D-glucosidase</fullName>
        <ecNumber evidence="4">3.2.1.39</ecNumber>
    </recommendedName>
    <alternativeName>
        <fullName evidence="14">Endo-1,3-beta-glucanase btgC</fullName>
    </alternativeName>
    <alternativeName>
        <fullName evidence="13">Laminarinase btgC</fullName>
    </alternativeName>
</protein>